<name>A0A8I1EB07_PSEPU</name>
<dbReference type="InterPro" id="IPR013785">
    <property type="entry name" value="Aldolase_TIM"/>
</dbReference>
<accession>A0A8I1EB07</accession>
<evidence type="ECO:0000313" key="2">
    <source>
        <dbReference type="Proteomes" id="UP000637061"/>
    </source>
</evidence>
<dbReference type="Proteomes" id="UP000637061">
    <property type="component" value="Unassembled WGS sequence"/>
</dbReference>
<reference evidence="1" key="1">
    <citation type="submission" date="2020-12" db="EMBL/GenBank/DDBJ databases">
        <title>Enhanced detection system for hospital associated transmission using whole genome sequencing surveillance.</title>
        <authorList>
            <person name="Harrison L.H."/>
            <person name="Van Tyne D."/>
            <person name="Marsh J.W."/>
            <person name="Griffith M.P."/>
            <person name="Snyder D.J."/>
            <person name="Cooper V.S."/>
            <person name="Mustapha M."/>
        </authorList>
    </citation>
    <scope>NUCLEOTIDE SEQUENCE</scope>
    <source>
        <strain evidence="1">PSB00042</strain>
    </source>
</reference>
<dbReference type="RefSeq" id="WP_198746783.1">
    <property type="nucleotide sequence ID" value="NZ_JAEHTE010000002.1"/>
</dbReference>
<dbReference type="Gene3D" id="3.20.20.70">
    <property type="entry name" value="Aldolase class I"/>
    <property type="match status" value="1"/>
</dbReference>
<comment type="caution">
    <text evidence="1">The sequence shown here is derived from an EMBL/GenBank/DDBJ whole genome shotgun (WGS) entry which is preliminary data.</text>
</comment>
<sequence>MLTTLKSSIDQSVNFISPADGPGFFESRHVRRDPKPGGKEYVICYLSSQSGCRQACRMCHLTQSGQVDLVDAKLEDFLAQADTFFSYYDENSPAALVHFNFMARGEVLCNPLVLESSELLFRELMERADARSLESKFLVSTIFPRDMGNRSLLDIFPTVHPEIYYSIYSMNRDFRRRWLPKAHAAEHGLDLLKAWQDSTGKVPKIHFAFIKGENDSEADMRAIGDAINSRDLRVNLNIVRYNPHSERVGCESDEDVILRNTSMLADLIGADRVKIVPKVGFDVKASCGMFVDKFAFSGE</sequence>
<dbReference type="AlphaFoldDB" id="A0A8I1EB07"/>
<evidence type="ECO:0000313" key="1">
    <source>
        <dbReference type="EMBL" id="MBI6883169.1"/>
    </source>
</evidence>
<dbReference type="EMBL" id="JAEHTE010000002">
    <property type="protein sequence ID" value="MBI6883169.1"/>
    <property type="molecule type" value="Genomic_DNA"/>
</dbReference>
<organism evidence="1 2">
    <name type="scientific">Pseudomonas putida</name>
    <name type="common">Arthrobacter siderocapsulatus</name>
    <dbReference type="NCBI Taxonomy" id="303"/>
    <lineage>
        <taxon>Bacteria</taxon>
        <taxon>Pseudomonadati</taxon>
        <taxon>Pseudomonadota</taxon>
        <taxon>Gammaproteobacteria</taxon>
        <taxon>Pseudomonadales</taxon>
        <taxon>Pseudomonadaceae</taxon>
        <taxon>Pseudomonas</taxon>
    </lineage>
</organism>
<gene>
    <name evidence="1" type="ORF">JEU22_04525</name>
</gene>
<protein>
    <submittedName>
        <fullName evidence="1">Radical SAM enzyme, Cfr family protein</fullName>
    </submittedName>
</protein>
<proteinExistence type="predicted"/>